<accession>A0ABR2K3P0</accession>
<evidence type="ECO:0000313" key="2">
    <source>
        <dbReference type="Proteomes" id="UP001470230"/>
    </source>
</evidence>
<sequence>MHAVFIGGNPPPNTPVRYDSHKFNSYYPHFNQFNPCRSSYYHQHFGQWRSTQFNQHYQTYLPYLPYCQFNSHYYWFGNDRQFPHAKCHCLDLRYSKPLFINENHFIPIVQHDNIDQMKEKPKCHLHHRHRNHKRSRNCNHKQFNSFKQSFHEQPKCEQNHHCHHNHQHHRECESKEQFWVPKNHRRHHRSSIMDYYYNQFNRNGCFDNFEEWIRFKGMRRMVNMRRMIQQRNQMFPLNSYRKLNQIQRKNHMTHINRRWRQFNQMRRMRLNRRMNQMQRLRRFNQKNPMMIDNKKWIQYQRMRRFMIWKRIMKRKKQLNQFHQMKIQQMKPRFQNSYNPSYSYSF</sequence>
<evidence type="ECO:0000313" key="1">
    <source>
        <dbReference type="EMBL" id="KAK8885709.1"/>
    </source>
</evidence>
<name>A0ABR2K3P0_9EUKA</name>
<proteinExistence type="predicted"/>
<gene>
    <name evidence="1" type="ORF">M9Y10_041161</name>
</gene>
<dbReference type="EMBL" id="JAPFFF010000007">
    <property type="protein sequence ID" value="KAK8885709.1"/>
    <property type="molecule type" value="Genomic_DNA"/>
</dbReference>
<organism evidence="1 2">
    <name type="scientific">Tritrichomonas musculus</name>
    <dbReference type="NCBI Taxonomy" id="1915356"/>
    <lineage>
        <taxon>Eukaryota</taxon>
        <taxon>Metamonada</taxon>
        <taxon>Parabasalia</taxon>
        <taxon>Tritrichomonadida</taxon>
        <taxon>Tritrichomonadidae</taxon>
        <taxon>Tritrichomonas</taxon>
    </lineage>
</organism>
<dbReference type="Proteomes" id="UP001470230">
    <property type="component" value="Unassembled WGS sequence"/>
</dbReference>
<reference evidence="1 2" key="1">
    <citation type="submission" date="2024-04" db="EMBL/GenBank/DDBJ databases">
        <title>Tritrichomonas musculus Genome.</title>
        <authorList>
            <person name="Alves-Ferreira E."/>
            <person name="Grigg M."/>
            <person name="Lorenzi H."/>
            <person name="Galac M."/>
        </authorList>
    </citation>
    <scope>NUCLEOTIDE SEQUENCE [LARGE SCALE GENOMIC DNA]</scope>
    <source>
        <strain evidence="1 2">EAF2021</strain>
    </source>
</reference>
<keyword evidence="2" id="KW-1185">Reference proteome</keyword>
<comment type="caution">
    <text evidence="1">The sequence shown here is derived from an EMBL/GenBank/DDBJ whole genome shotgun (WGS) entry which is preliminary data.</text>
</comment>
<protein>
    <submittedName>
        <fullName evidence="1">Uncharacterized protein</fullName>
    </submittedName>
</protein>